<reference evidence="3 4" key="1">
    <citation type="submission" date="2019-06" db="EMBL/GenBank/DDBJ databases">
        <title>Saccharibacillus brassicae sp. nov., an endophytic bacterium isolated from Chinese cabbage seeds (Brassica pekinensis).</title>
        <authorList>
            <person name="Jiang L."/>
            <person name="Lee J."/>
            <person name="Kim S.W."/>
        </authorList>
    </citation>
    <scope>NUCLEOTIDE SEQUENCE [LARGE SCALE GENOMIC DNA]</scope>
    <source>
        <strain evidence="4">KCTC 43072 / ATSA2</strain>
    </source>
</reference>
<feature type="transmembrane region" description="Helical" evidence="2">
    <location>
        <begin position="58"/>
        <end position="80"/>
    </location>
</feature>
<dbReference type="AlphaFoldDB" id="A0A4Y6USY0"/>
<dbReference type="Proteomes" id="UP000316968">
    <property type="component" value="Chromosome"/>
</dbReference>
<evidence type="ECO:0000256" key="2">
    <source>
        <dbReference type="SAM" id="Phobius"/>
    </source>
</evidence>
<organism evidence="3 4">
    <name type="scientific">Saccharibacillus brassicae</name>
    <dbReference type="NCBI Taxonomy" id="2583377"/>
    <lineage>
        <taxon>Bacteria</taxon>
        <taxon>Bacillati</taxon>
        <taxon>Bacillota</taxon>
        <taxon>Bacilli</taxon>
        <taxon>Bacillales</taxon>
        <taxon>Paenibacillaceae</taxon>
        <taxon>Saccharibacillus</taxon>
    </lineage>
</organism>
<keyword evidence="2" id="KW-0812">Transmembrane</keyword>
<keyword evidence="4" id="KW-1185">Reference proteome</keyword>
<feature type="transmembrane region" description="Helical" evidence="2">
    <location>
        <begin position="30"/>
        <end position="51"/>
    </location>
</feature>
<keyword evidence="2" id="KW-1133">Transmembrane helix</keyword>
<gene>
    <name evidence="3" type="ORF">FFV09_00500</name>
</gene>
<feature type="region of interest" description="Disordered" evidence="1">
    <location>
        <begin position="114"/>
        <end position="145"/>
    </location>
</feature>
<proteinExistence type="predicted"/>
<dbReference type="OrthoDB" id="82335at2"/>
<dbReference type="KEGG" id="saca:FFV09_00500"/>
<name>A0A4Y6USY0_SACBS</name>
<feature type="transmembrane region" description="Helical" evidence="2">
    <location>
        <begin position="217"/>
        <end position="239"/>
    </location>
</feature>
<dbReference type="EMBL" id="CP041217">
    <property type="protein sequence ID" value="QDH19466.1"/>
    <property type="molecule type" value="Genomic_DNA"/>
</dbReference>
<accession>A0A4Y6USY0</accession>
<dbReference type="RefSeq" id="WP_141445855.1">
    <property type="nucleotide sequence ID" value="NZ_CP041217.1"/>
</dbReference>
<feature type="transmembrane region" description="Helical" evidence="2">
    <location>
        <begin position="393"/>
        <end position="411"/>
    </location>
</feature>
<evidence type="ECO:0000313" key="3">
    <source>
        <dbReference type="EMBL" id="QDH19466.1"/>
    </source>
</evidence>
<feature type="transmembrane region" description="Helical" evidence="2">
    <location>
        <begin position="293"/>
        <end position="326"/>
    </location>
</feature>
<sequence>MNRQRSKLAALLLNLVPGLGHVYWGNRSRGFIYFLLPLFMLIGGGLLAAIAESDAPMALGIAGTCLVWFISMFDMLVAVLSRPLGPDAPYGYYGHAPSAPRHPGYAEDPYGAYRSGESGAPRTADREEEPRAGFGPGEEADYPPYPPYPPVGDGRMLREPNYFSDVQRFCTVVLSFVPGLGHLYMGLVQRGVSFLAAFFGLTTALVFLSIFTGEETFLMFLGVLPIIWIYGMFDAVQLAGRKSRGEQLRDFSLIERWDMGRDGSGKSRTMGLLLAIVPGAAHMYLGLMKRGAQLMILFFGSIYILDVLGLSIFLFLVPLIWFYAFFDALQQVGRYGREPLVDKPLLDNFEANRGWLGVLLVALGLYYVLKTLVMPFIDLYLPTLGFLHELEPYIRNAVVALLLIGGGFKLMKTGRRARA</sequence>
<feature type="transmembrane region" description="Helical" evidence="2">
    <location>
        <begin position="269"/>
        <end position="287"/>
    </location>
</feature>
<keyword evidence="2" id="KW-0472">Membrane</keyword>
<feature type="transmembrane region" description="Helical" evidence="2">
    <location>
        <begin position="354"/>
        <end position="373"/>
    </location>
</feature>
<evidence type="ECO:0000313" key="4">
    <source>
        <dbReference type="Proteomes" id="UP000316968"/>
    </source>
</evidence>
<protein>
    <submittedName>
        <fullName evidence="3">Multi-tm2 domain protein</fullName>
    </submittedName>
</protein>
<feature type="transmembrane region" description="Helical" evidence="2">
    <location>
        <begin position="192"/>
        <end position="211"/>
    </location>
</feature>
<evidence type="ECO:0000256" key="1">
    <source>
        <dbReference type="SAM" id="MobiDB-lite"/>
    </source>
</evidence>